<dbReference type="Proteomes" id="UP000294927">
    <property type="component" value="Unassembled WGS sequence"/>
</dbReference>
<dbReference type="PRINTS" id="PR00420">
    <property type="entry name" value="RNGMNOXGNASE"/>
</dbReference>
<evidence type="ECO:0000313" key="1">
    <source>
        <dbReference type="EMBL" id="TDV54244.1"/>
    </source>
</evidence>
<dbReference type="InterPro" id="IPR050407">
    <property type="entry name" value="Geranylgeranyl_reductase"/>
</dbReference>
<comment type="caution">
    <text evidence="1">The sequence shown here is derived from an EMBL/GenBank/DDBJ whole genome shotgun (WGS) entry which is preliminary data.</text>
</comment>
<gene>
    <name evidence="1" type="ORF">CLV71_104715</name>
</gene>
<dbReference type="AlphaFoldDB" id="A0A4R7VWC7"/>
<dbReference type="PANTHER" id="PTHR42685:SF19">
    <property type="entry name" value="POSSIBLE OXIDOREDUCTASE"/>
    <property type="match status" value="1"/>
</dbReference>
<evidence type="ECO:0000313" key="2">
    <source>
        <dbReference type="Proteomes" id="UP000294927"/>
    </source>
</evidence>
<reference evidence="1 2" key="1">
    <citation type="submission" date="2019-03" db="EMBL/GenBank/DDBJ databases">
        <title>Genomic Encyclopedia of Archaeal and Bacterial Type Strains, Phase II (KMG-II): from individual species to whole genera.</title>
        <authorList>
            <person name="Goeker M."/>
        </authorList>
    </citation>
    <scope>NUCLEOTIDE SEQUENCE [LARGE SCALE GENOMIC DNA]</scope>
    <source>
        <strain evidence="1 2">DSM 45499</strain>
    </source>
</reference>
<dbReference type="EMBL" id="SOCP01000004">
    <property type="protein sequence ID" value="TDV54244.1"/>
    <property type="molecule type" value="Genomic_DNA"/>
</dbReference>
<proteinExistence type="predicted"/>
<dbReference type="SUPFAM" id="SSF51905">
    <property type="entry name" value="FAD/NAD(P)-binding domain"/>
    <property type="match status" value="1"/>
</dbReference>
<dbReference type="PANTHER" id="PTHR42685">
    <property type="entry name" value="GERANYLGERANYL DIPHOSPHATE REDUCTASE"/>
    <property type="match status" value="1"/>
</dbReference>
<protein>
    <submittedName>
        <fullName evidence="1">Flavin-dependent dehydrogenase</fullName>
    </submittedName>
</protein>
<dbReference type="OrthoDB" id="9790035at2"/>
<organism evidence="1 2">
    <name type="scientific">Actinophytocola oryzae</name>
    <dbReference type="NCBI Taxonomy" id="502181"/>
    <lineage>
        <taxon>Bacteria</taxon>
        <taxon>Bacillati</taxon>
        <taxon>Actinomycetota</taxon>
        <taxon>Actinomycetes</taxon>
        <taxon>Pseudonocardiales</taxon>
        <taxon>Pseudonocardiaceae</taxon>
    </lineage>
</organism>
<keyword evidence="2" id="KW-1185">Reference proteome</keyword>
<sequence>MSPVVVVGGSVAGLATALALARAGRAVLVLDRAAAPPEGVADEVAPEWNRPSVPHAQQAHTLTSLGVAVLRDHAPDVLADAVASGAELLDLVTALPPGLGGRVAGDDELVALACRRTVLELVLVNLVRATAGVEVRHGVRVSGLLTAGRGTRVAGVVTDTGERVAAEIVVDATGRRARARSWLAALGHRLPPDSTGRTGVRVHSRFYRRRTRPGPLNRGNAAGVVADHYAGVLHPADGDLFSVALGTHPSDHALAALRQPRAFQAVASATPYVEEWLADAVPYGDVHVTTCPPNVFGALAGAWPQPLAGLFPVGDAACVTDPLFGRGMSLAIAHAFRLAEVLDAGPEVGEAQSKEAVRAALDLFTPWYQQAYADSEERADRWRRAVTGEPPPPEGPRLGVRAVGRAAPHDAEVWRGLTRVLMGLCPAGEVFADAGFAARVRRVLADTPRASATPTRHDLLTTVSTES</sequence>
<accession>A0A4R7VWC7</accession>
<dbReference type="InterPro" id="IPR036188">
    <property type="entry name" value="FAD/NAD-bd_sf"/>
</dbReference>
<dbReference type="RefSeq" id="WP_133903205.1">
    <property type="nucleotide sequence ID" value="NZ_SOCP01000004.1"/>
</dbReference>
<dbReference type="Gene3D" id="3.50.50.60">
    <property type="entry name" value="FAD/NAD(P)-binding domain"/>
    <property type="match status" value="1"/>
</dbReference>
<name>A0A4R7VWC7_9PSEU</name>
<dbReference type="Pfam" id="PF13450">
    <property type="entry name" value="NAD_binding_8"/>
    <property type="match status" value="1"/>
</dbReference>